<proteinExistence type="predicted"/>
<dbReference type="GeneID" id="55611569"/>
<accession>A0A385UIK4</accession>
<keyword evidence="2" id="KW-1185">Reference proteome</keyword>
<reference evidence="1 2" key="1">
    <citation type="submission" date="2018-08" db="EMBL/GenBank/DDBJ databases">
        <authorList>
            <person name="Hogarty M.P."/>
            <person name="Sinkre R.A."/>
            <person name="Rubiano R."/>
            <person name="Harback M.R."/>
            <person name="Shaffer C.D."/>
            <person name="Weston-Hafer K.A."/>
            <person name="Russell D.A."/>
            <person name="Pope W.H."/>
            <person name="Jacobs-Sera D."/>
            <person name="Hendrix R.W."/>
            <person name="Hatfull G.F."/>
        </authorList>
    </citation>
    <scope>NUCLEOTIDE SEQUENCE [LARGE SCALE GENOMIC DNA]</scope>
</reference>
<evidence type="ECO:0000313" key="1">
    <source>
        <dbReference type="EMBL" id="AYB71005.1"/>
    </source>
</evidence>
<evidence type="ECO:0000313" key="2">
    <source>
        <dbReference type="Proteomes" id="UP000271820"/>
    </source>
</evidence>
<name>A0A385UIK4_9CAUD</name>
<dbReference type="Proteomes" id="UP000271820">
    <property type="component" value="Segment"/>
</dbReference>
<sequence length="65" mass="7088">MNGARRKAQSAISKGKCVSLAGLPIGCGKTVDPNKEFKNELSRREYGISGLCQSCQDKFDDMFSD</sequence>
<protein>
    <submittedName>
        <fullName evidence="1">Uncharacterized protein</fullName>
    </submittedName>
</protein>
<dbReference type="KEGG" id="vg:55611569"/>
<dbReference type="EMBL" id="MH727564">
    <property type="protein sequence ID" value="AYB71005.1"/>
    <property type="molecule type" value="Genomic_DNA"/>
</dbReference>
<gene>
    <name evidence="1" type="primary">208</name>
    <name evidence="1" type="ORF">SEA_YABOI_208</name>
</gene>
<organism evidence="1 2">
    <name type="scientific">Streptomyces phage Yaboi</name>
    <dbReference type="NCBI Taxonomy" id="2301621"/>
    <lineage>
        <taxon>Viruses</taxon>
        <taxon>Duplodnaviria</taxon>
        <taxon>Heunggongvirae</taxon>
        <taxon>Uroviricota</taxon>
        <taxon>Caudoviricetes</taxon>
        <taxon>Stanwilliamsviridae</taxon>
        <taxon>Boydwoodruffvirinae</taxon>
        <taxon>Karimacvirus</taxon>
        <taxon>Karimacvirus yaboi</taxon>
        <taxon>Streptomyces virus Yaboi</taxon>
    </lineage>
</organism>
<dbReference type="RefSeq" id="YP_009841304.1">
    <property type="nucleotide sequence ID" value="NC_048730.1"/>
</dbReference>